<keyword evidence="1" id="KW-0472">Membrane</keyword>
<feature type="transmembrane region" description="Helical" evidence="1">
    <location>
        <begin position="21"/>
        <end position="40"/>
    </location>
</feature>
<accession>A0ABV0VCH8</accession>
<reference evidence="2 3" key="1">
    <citation type="submission" date="2021-06" db="EMBL/GenBank/DDBJ databases">
        <authorList>
            <person name="Palmer J.M."/>
        </authorList>
    </citation>
    <scope>NUCLEOTIDE SEQUENCE [LARGE SCALE GENOMIC DNA]</scope>
    <source>
        <strain evidence="3">if_2019</strain>
        <tissue evidence="2">Muscle</tissue>
    </source>
</reference>
<comment type="caution">
    <text evidence="2">The sequence shown here is derived from an EMBL/GenBank/DDBJ whole genome shotgun (WGS) entry which is preliminary data.</text>
</comment>
<feature type="transmembrane region" description="Helical" evidence="1">
    <location>
        <begin position="46"/>
        <end position="70"/>
    </location>
</feature>
<organism evidence="2 3">
    <name type="scientific">Ilyodon furcidens</name>
    <name type="common">goldbreast splitfin</name>
    <dbReference type="NCBI Taxonomy" id="33524"/>
    <lineage>
        <taxon>Eukaryota</taxon>
        <taxon>Metazoa</taxon>
        <taxon>Chordata</taxon>
        <taxon>Craniata</taxon>
        <taxon>Vertebrata</taxon>
        <taxon>Euteleostomi</taxon>
        <taxon>Actinopterygii</taxon>
        <taxon>Neopterygii</taxon>
        <taxon>Teleostei</taxon>
        <taxon>Neoteleostei</taxon>
        <taxon>Acanthomorphata</taxon>
        <taxon>Ovalentaria</taxon>
        <taxon>Atherinomorphae</taxon>
        <taxon>Cyprinodontiformes</taxon>
        <taxon>Goodeidae</taxon>
        <taxon>Ilyodon</taxon>
    </lineage>
</organism>
<protein>
    <submittedName>
        <fullName evidence="2">Uncharacterized protein</fullName>
    </submittedName>
</protein>
<feature type="transmembrane region" description="Helical" evidence="1">
    <location>
        <begin position="105"/>
        <end position="126"/>
    </location>
</feature>
<dbReference type="EMBL" id="JAHRIQ010104491">
    <property type="protein sequence ID" value="MEQ2254472.1"/>
    <property type="molecule type" value="Genomic_DNA"/>
</dbReference>
<evidence type="ECO:0000313" key="2">
    <source>
        <dbReference type="EMBL" id="MEQ2254472.1"/>
    </source>
</evidence>
<dbReference type="Proteomes" id="UP001482620">
    <property type="component" value="Unassembled WGS sequence"/>
</dbReference>
<keyword evidence="1" id="KW-1133">Transmembrane helix</keyword>
<name>A0ABV0VCH8_9TELE</name>
<evidence type="ECO:0000256" key="1">
    <source>
        <dbReference type="SAM" id="Phobius"/>
    </source>
</evidence>
<sequence>MLMRGSKVSTDHNGAFMTPHTLTSVCLGASSSLLFLFFPLPPALLSSYVALLLSLPPSVPAGQYSALPLFKRLLFKTLRSDLVPTEAIPLAALCIYHGSPTLSRLLPPQFSCLLPPFFHFLFSLCISQSHTHTLIYPVSNFTLFLPCPVYLILRPT</sequence>
<keyword evidence="1" id="KW-0812">Transmembrane</keyword>
<keyword evidence="3" id="KW-1185">Reference proteome</keyword>
<evidence type="ECO:0000313" key="3">
    <source>
        <dbReference type="Proteomes" id="UP001482620"/>
    </source>
</evidence>
<proteinExistence type="predicted"/>
<feature type="transmembrane region" description="Helical" evidence="1">
    <location>
        <begin position="133"/>
        <end position="153"/>
    </location>
</feature>
<gene>
    <name evidence="2" type="ORF">ILYODFUR_004124</name>
</gene>